<evidence type="ECO:0000313" key="9">
    <source>
        <dbReference type="Proteomes" id="UP000094112"/>
    </source>
</evidence>
<dbReference type="GO" id="GO:0009443">
    <property type="term" value="P:pyridoxal 5'-phosphate salvage"/>
    <property type="evidence" value="ECO:0007669"/>
    <property type="project" value="InterPro"/>
</dbReference>
<evidence type="ECO:0000256" key="2">
    <source>
        <dbReference type="ARBA" id="ARBA00012104"/>
    </source>
</evidence>
<proteinExistence type="inferred from homology"/>
<dbReference type="PANTHER" id="PTHR10534">
    <property type="entry name" value="PYRIDOXAL KINASE"/>
    <property type="match status" value="1"/>
</dbReference>
<dbReference type="InterPro" id="IPR004625">
    <property type="entry name" value="PyrdxlKinase"/>
</dbReference>
<dbReference type="CDD" id="cd01173">
    <property type="entry name" value="pyridoxal_pyridoxamine_kinase"/>
    <property type="match status" value="1"/>
</dbReference>
<evidence type="ECO:0000313" key="8">
    <source>
        <dbReference type="EMBL" id="ODQ57866.1"/>
    </source>
</evidence>
<evidence type="ECO:0000259" key="7">
    <source>
        <dbReference type="Pfam" id="PF08543"/>
    </source>
</evidence>
<keyword evidence="4" id="KW-0547">Nucleotide-binding</keyword>
<dbReference type="GO" id="GO:0005829">
    <property type="term" value="C:cytosol"/>
    <property type="evidence" value="ECO:0007669"/>
    <property type="project" value="TreeGrafter"/>
</dbReference>
<dbReference type="Proteomes" id="UP000094112">
    <property type="component" value="Unassembled WGS sequence"/>
</dbReference>
<dbReference type="GO" id="GO:0005524">
    <property type="term" value="F:ATP binding"/>
    <property type="evidence" value="ECO:0007669"/>
    <property type="project" value="UniProtKB-KW"/>
</dbReference>
<evidence type="ECO:0000256" key="5">
    <source>
        <dbReference type="ARBA" id="ARBA00022777"/>
    </source>
</evidence>
<evidence type="ECO:0000256" key="3">
    <source>
        <dbReference type="ARBA" id="ARBA00022679"/>
    </source>
</evidence>
<dbReference type="NCBIfam" id="TIGR00687">
    <property type="entry name" value="pyridox_kin"/>
    <property type="match status" value="1"/>
</dbReference>
<dbReference type="PANTHER" id="PTHR10534:SF2">
    <property type="entry name" value="PYRIDOXAL KINASE"/>
    <property type="match status" value="1"/>
</dbReference>
<name>A0A1E3NXI2_WICAA</name>
<dbReference type="InterPro" id="IPR029056">
    <property type="entry name" value="Ribokinase-like"/>
</dbReference>
<dbReference type="STRING" id="683960.A0A1E3NXI2"/>
<gene>
    <name evidence="8" type="ORF">WICANDRAFT_33946</name>
</gene>
<dbReference type="InterPro" id="IPR013749">
    <property type="entry name" value="PM/HMP-P_kinase-1"/>
</dbReference>
<comment type="similarity">
    <text evidence="1">Belongs to the pyridoxine kinase family.</text>
</comment>
<dbReference type="GeneID" id="30199379"/>
<keyword evidence="9" id="KW-1185">Reference proteome</keyword>
<dbReference type="GO" id="GO:0005777">
    <property type="term" value="C:peroxisome"/>
    <property type="evidence" value="ECO:0007669"/>
    <property type="project" value="EnsemblFungi"/>
</dbReference>
<dbReference type="GO" id="GO:0008478">
    <property type="term" value="F:pyridoxal kinase activity"/>
    <property type="evidence" value="ECO:0007669"/>
    <property type="project" value="UniProtKB-EC"/>
</dbReference>
<dbReference type="OrthoDB" id="2104723at2759"/>
<dbReference type="RefSeq" id="XP_019037073.1">
    <property type="nucleotide sequence ID" value="XM_019182133.1"/>
</dbReference>
<dbReference type="Gene3D" id="3.40.1190.20">
    <property type="match status" value="1"/>
</dbReference>
<dbReference type="EC" id="2.7.1.35" evidence="2"/>
<keyword evidence="6" id="KW-0067">ATP-binding</keyword>
<dbReference type="Pfam" id="PF08543">
    <property type="entry name" value="Phos_pyr_kin"/>
    <property type="match status" value="1"/>
</dbReference>
<keyword evidence="5" id="KW-0418">Kinase</keyword>
<dbReference type="AlphaFoldDB" id="A0A1E3NXI2"/>
<feature type="domain" description="Pyridoxamine kinase/Phosphomethylpyrimidine kinase" evidence="7">
    <location>
        <begin position="78"/>
        <end position="231"/>
    </location>
</feature>
<keyword evidence="3" id="KW-0808">Transferase</keyword>
<dbReference type="SUPFAM" id="SSF53613">
    <property type="entry name" value="Ribokinase-like"/>
    <property type="match status" value="1"/>
</dbReference>
<evidence type="ECO:0000256" key="4">
    <source>
        <dbReference type="ARBA" id="ARBA00022741"/>
    </source>
</evidence>
<dbReference type="EMBL" id="KV454212">
    <property type="protein sequence ID" value="ODQ57866.1"/>
    <property type="molecule type" value="Genomic_DNA"/>
</dbReference>
<evidence type="ECO:0000256" key="1">
    <source>
        <dbReference type="ARBA" id="ARBA00008805"/>
    </source>
</evidence>
<organism evidence="8 9">
    <name type="scientific">Wickerhamomyces anomalus (strain ATCC 58044 / CBS 1984 / NCYC 433 / NRRL Y-366-8)</name>
    <name type="common">Yeast</name>
    <name type="synonym">Hansenula anomala</name>
    <dbReference type="NCBI Taxonomy" id="683960"/>
    <lineage>
        <taxon>Eukaryota</taxon>
        <taxon>Fungi</taxon>
        <taxon>Dikarya</taxon>
        <taxon>Ascomycota</taxon>
        <taxon>Saccharomycotina</taxon>
        <taxon>Saccharomycetes</taxon>
        <taxon>Phaffomycetales</taxon>
        <taxon>Wickerhamomycetaceae</taxon>
        <taxon>Wickerhamomyces</taxon>
    </lineage>
</organism>
<sequence>MSFEPAKKILSIQSHVVHGYVGNKAATFPLQCQGWDVDVLNTVNFSNHTGYGSVRGTKASPEDLKTLYDGLSSIKCEYNALLTGYIPGAESLEVVGEIGHDLKSKNPNALWLLDPVMGDEGQLYVSDTVIPVYQKLLSRGGIDVITPNQFEAELLVGFKIVSTETLKRALYDLHNKFKVSNVVITSMKLGNGSKILAAASSKYQDLITSSIFEVPLIESYFTGVGDLFSALLIDRIFTYTRETRDALYLQDAVSEVLTIMAKVLRITTDAAEKALGQAPKSRMGAASTMKESELRLIECRGIYAQTEKNFKASAL</sequence>
<reference evidence="8 9" key="1">
    <citation type="journal article" date="2016" name="Proc. Natl. Acad. Sci. U.S.A.">
        <title>Comparative genomics of biotechnologically important yeasts.</title>
        <authorList>
            <person name="Riley R."/>
            <person name="Haridas S."/>
            <person name="Wolfe K.H."/>
            <person name="Lopes M.R."/>
            <person name="Hittinger C.T."/>
            <person name="Goeker M."/>
            <person name="Salamov A.A."/>
            <person name="Wisecaver J.H."/>
            <person name="Long T.M."/>
            <person name="Calvey C.H."/>
            <person name="Aerts A.L."/>
            <person name="Barry K.W."/>
            <person name="Choi C."/>
            <person name="Clum A."/>
            <person name="Coughlan A.Y."/>
            <person name="Deshpande S."/>
            <person name="Douglass A.P."/>
            <person name="Hanson S.J."/>
            <person name="Klenk H.-P."/>
            <person name="LaButti K.M."/>
            <person name="Lapidus A."/>
            <person name="Lindquist E.A."/>
            <person name="Lipzen A.M."/>
            <person name="Meier-Kolthoff J.P."/>
            <person name="Ohm R.A."/>
            <person name="Otillar R.P."/>
            <person name="Pangilinan J.L."/>
            <person name="Peng Y."/>
            <person name="Rokas A."/>
            <person name="Rosa C.A."/>
            <person name="Scheuner C."/>
            <person name="Sibirny A.A."/>
            <person name="Slot J.C."/>
            <person name="Stielow J.B."/>
            <person name="Sun H."/>
            <person name="Kurtzman C.P."/>
            <person name="Blackwell M."/>
            <person name="Grigoriev I.V."/>
            <person name="Jeffries T.W."/>
        </authorList>
    </citation>
    <scope>NUCLEOTIDE SEQUENCE [LARGE SCALE GENOMIC DNA]</scope>
    <source>
        <strain evidence="9">ATCC 58044 / CBS 1984 / NCYC 433 / NRRL Y-366-8</strain>
    </source>
</reference>
<evidence type="ECO:0000256" key="6">
    <source>
        <dbReference type="ARBA" id="ARBA00022840"/>
    </source>
</evidence>
<accession>A0A1E3NXI2</accession>
<protein>
    <recommendedName>
        <fullName evidence="2">pyridoxal kinase</fullName>
        <ecNumber evidence="2">2.7.1.35</ecNumber>
    </recommendedName>
</protein>